<keyword evidence="8" id="KW-1185">Reference proteome</keyword>
<name>A0AAE0FCU5_9CHLO</name>
<dbReference type="AlphaFoldDB" id="A0AAE0FCU5"/>
<comment type="caution">
    <text evidence="7">The sequence shown here is derived from an EMBL/GenBank/DDBJ whole genome shotgun (WGS) entry which is preliminary data.</text>
</comment>
<dbReference type="PANTHER" id="PTHR13483:SF11">
    <property type="entry name" value="ZINC FINGER HIT DOMAIN-CONTAINING PROTEIN 3"/>
    <property type="match status" value="1"/>
</dbReference>
<dbReference type="GO" id="GO:0005634">
    <property type="term" value="C:nucleus"/>
    <property type="evidence" value="ECO:0007669"/>
    <property type="project" value="TreeGrafter"/>
</dbReference>
<dbReference type="PANTHER" id="PTHR13483">
    <property type="entry name" value="BOX C_D SNORNA PROTEIN 1-RELATED"/>
    <property type="match status" value="1"/>
</dbReference>
<dbReference type="Pfam" id="PF04438">
    <property type="entry name" value="zf-HIT"/>
    <property type="match status" value="1"/>
</dbReference>
<evidence type="ECO:0000256" key="3">
    <source>
        <dbReference type="ARBA" id="ARBA00022833"/>
    </source>
</evidence>
<keyword evidence="3" id="KW-0862">Zinc</keyword>
<dbReference type="GO" id="GO:0070761">
    <property type="term" value="C:pre-snoRNP complex"/>
    <property type="evidence" value="ECO:0007669"/>
    <property type="project" value="TreeGrafter"/>
</dbReference>
<evidence type="ECO:0000256" key="4">
    <source>
        <dbReference type="PROSITE-ProRule" id="PRU00453"/>
    </source>
</evidence>
<dbReference type="SUPFAM" id="SSF144232">
    <property type="entry name" value="HIT/MYND zinc finger-like"/>
    <property type="match status" value="1"/>
</dbReference>
<dbReference type="GO" id="GO:0048254">
    <property type="term" value="P:snoRNA localization"/>
    <property type="evidence" value="ECO:0007669"/>
    <property type="project" value="TreeGrafter"/>
</dbReference>
<keyword evidence="1" id="KW-0479">Metal-binding</keyword>
<feature type="region of interest" description="Disordered" evidence="5">
    <location>
        <begin position="37"/>
        <end position="66"/>
    </location>
</feature>
<feature type="domain" description="HIT-type" evidence="6">
    <location>
        <begin position="5"/>
        <end position="38"/>
    </location>
</feature>
<dbReference type="CDD" id="cd23024">
    <property type="entry name" value="zf-HIT_ZNHIT2-3"/>
    <property type="match status" value="1"/>
</dbReference>
<evidence type="ECO:0000256" key="1">
    <source>
        <dbReference type="ARBA" id="ARBA00022723"/>
    </source>
</evidence>
<keyword evidence="2 4" id="KW-0863">Zinc-finger</keyword>
<dbReference type="Proteomes" id="UP001190700">
    <property type="component" value="Unassembled WGS sequence"/>
</dbReference>
<evidence type="ECO:0000259" key="6">
    <source>
        <dbReference type="PROSITE" id="PS51083"/>
    </source>
</evidence>
<dbReference type="GO" id="GO:0000463">
    <property type="term" value="P:maturation of LSU-rRNA from tricistronic rRNA transcript (SSU-rRNA, 5.8S rRNA, LSU-rRNA)"/>
    <property type="evidence" value="ECO:0007669"/>
    <property type="project" value="TreeGrafter"/>
</dbReference>
<accession>A0AAE0FCU5</accession>
<dbReference type="PROSITE" id="PS51083">
    <property type="entry name" value="ZF_HIT"/>
    <property type="match status" value="1"/>
</dbReference>
<evidence type="ECO:0000256" key="2">
    <source>
        <dbReference type="ARBA" id="ARBA00022771"/>
    </source>
</evidence>
<dbReference type="GO" id="GO:0000492">
    <property type="term" value="P:box C/D snoRNP assembly"/>
    <property type="evidence" value="ECO:0007669"/>
    <property type="project" value="TreeGrafter"/>
</dbReference>
<proteinExistence type="predicted"/>
<gene>
    <name evidence="7" type="ORF">CYMTET_33544</name>
</gene>
<dbReference type="InterPro" id="IPR007529">
    <property type="entry name" value="Znf_HIT"/>
</dbReference>
<evidence type="ECO:0000313" key="8">
    <source>
        <dbReference type="Proteomes" id="UP001190700"/>
    </source>
</evidence>
<dbReference type="InterPro" id="IPR051639">
    <property type="entry name" value="BCD1"/>
</dbReference>
<dbReference type="Gene3D" id="3.30.60.190">
    <property type="match status" value="1"/>
</dbReference>
<organism evidence="7 8">
    <name type="scientific">Cymbomonas tetramitiformis</name>
    <dbReference type="NCBI Taxonomy" id="36881"/>
    <lineage>
        <taxon>Eukaryota</taxon>
        <taxon>Viridiplantae</taxon>
        <taxon>Chlorophyta</taxon>
        <taxon>Pyramimonadophyceae</taxon>
        <taxon>Pyramimonadales</taxon>
        <taxon>Pyramimonadaceae</taxon>
        <taxon>Cymbomonas</taxon>
    </lineage>
</organism>
<protein>
    <recommendedName>
        <fullName evidence="6">HIT-type domain-containing protein</fullName>
    </recommendedName>
</protein>
<dbReference type="GO" id="GO:0008270">
    <property type="term" value="F:zinc ion binding"/>
    <property type="evidence" value="ECO:0007669"/>
    <property type="project" value="UniProtKB-UniRule"/>
</dbReference>
<dbReference type="EMBL" id="LGRX02020592">
    <property type="protein sequence ID" value="KAK3257366.1"/>
    <property type="molecule type" value="Genomic_DNA"/>
</dbReference>
<evidence type="ECO:0000313" key="7">
    <source>
        <dbReference type="EMBL" id="KAK3257366.1"/>
    </source>
</evidence>
<evidence type="ECO:0000256" key="5">
    <source>
        <dbReference type="SAM" id="MobiDB-lite"/>
    </source>
</evidence>
<reference evidence="7 8" key="1">
    <citation type="journal article" date="2015" name="Genome Biol. Evol.">
        <title>Comparative Genomics of a Bacterivorous Green Alga Reveals Evolutionary Causalities and Consequences of Phago-Mixotrophic Mode of Nutrition.</title>
        <authorList>
            <person name="Burns J.A."/>
            <person name="Paasch A."/>
            <person name="Narechania A."/>
            <person name="Kim E."/>
        </authorList>
    </citation>
    <scope>NUCLEOTIDE SEQUENCE [LARGE SCALE GENOMIC DNA]</scope>
    <source>
        <strain evidence="7 8">PLY_AMNH</strain>
    </source>
</reference>
<sequence>MPPSCGVCLQNPSKYKCPKCRIPYCSVECCKKHKESPCVAPASEQGPRAPSLPVSRPKRNFEEDEADEDAIRLTRRSLTAVALDRNVRSCLRDTNLQKKIADIDSSEDVEGAIERAMQEPDFRAFCDQVLSKVAL</sequence>